<dbReference type="Proteomes" id="UP000438914">
    <property type="component" value="Unassembled WGS sequence"/>
</dbReference>
<proteinExistence type="predicted"/>
<dbReference type="Pfam" id="PF11185">
    <property type="entry name" value="DUF2971"/>
    <property type="match status" value="1"/>
</dbReference>
<keyword evidence="2" id="KW-1185">Reference proteome</keyword>
<dbReference type="AlphaFoldDB" id="A0A7K0KIL6"/>
<dbReference type="InterPro" id="IPR021352">
    <property type="entry name" value="DUF2971"/>
</dbReference>
<comment type="caution">
    <text evidence="1">The sequence shown here is derived from an EMBL/GenBank/DDBJ whole genome shotgun (WGS) entry which is preliminary data.</text>
</comment>
<dbReference type="EMBL" id="VUNG01000051">
    <property type="protein sequence ID" value="MST85771.1"/>
    <property type="molecule type" value="Genomic_DNA"/>
</dbReference>
<organism evidence="1 2">
    <name type="scientific">Hallella mizrahii</name>
    <dbReference type="NCBI Taxonomy" id="2606637"/>
    <lineage>
        <taxon>Bacteria</taxon>
        <taxon>Pseudomonadati</taxon>
        <taxon>Bacteroidota</taxon>
        <taxon>Bacteroidia</taxon>
        <taxon>Bacteroidales</taxon>
        <taxon>Prevotellaceae</taxon>
        <taxon>Hallella</taxon>
    </lineage>
</organism>
<gene>
    <name evidence="1" type="ORF">FYJ73_14040</name>
</gene>
<evidence type="ECO:0000313" key="2">
    <source>
        <dbReference type="Proteomes" id="UP000438914"/>
    </source>
</evidence>
<reference evidence="1 2" key="1">
    <citation type="submission" date="2019-08" db="EMBL/GenBank/DDBJ databases">
        <title>In-depth cultivation of the pig gut microbiome towards novel bacterial diversity and tailored functional studies.</title>
        <authorList>
            <person name="Wylensek D."/>
            <person name="Hitch T.C.A."/>
            <person name="Clavel T."/>
        </authorList>
    </citation>
    <scope>NUCLEOTIDE SEQUENCE [LARGE SCALE GENOMIC DNA]</scope>
    <source>
        <strain evidence="1 2">LKV-178-WT-2A</strain>
    </source>
</reference>
<sequence>MSRHSFKELVELISNRLDLIEVDRDKFTCESIYNEEELIGWINVRYNGKIFVIFQFLVTNLHKDSLFNVRGSFTVKYRKYSKWFQDFLENGGNDIVHVDEFFKAHFLSNDRFDITYFLDKYIPIGNKEGKTKIADMFADYGIDKDKIVFDTHKKAYMVELDLSQYLQQEDKEDTNSNTIRLYKYMSLDTYLCMLNNQTFRMNSIISMNDIYEGEWIHHLLYGSDKNDDNRLRVDNIEHKNILVTSLTDHRDDGSMWRLYGNNGLGVCMGFDIRKSDALKVIYINEKDENFRKLHEKLSKLNQEGISLSFKSAQDMQYIVKSSTFNVENEYRFIFDASSEILKVTNYNSLLSSYKDFPIDSKTGGIEGLPFGIKSVIIGHSIPNYNTNISILMSQTHEVFPSVSIYESEVKEIR</sequence>
<evidence type="ECO:0000313" key="1">
    <source>
        <dbReference type="EMBL" id="MST85771.1"/>
    </source>
</evidence>
<dbReference type="RefSeq" id="WP_154535371.1">
    <property type="nucleotide sequence ID" value="NZ_VUNG01000051.1"/>
</dbReference>
<name>A0A7K0KIL6_9BACT</name>
<protein>
    <submittedName>
        <fullName evidence="1">DUF2971 domain-containing protein</fullName>
    </submittedName>
</protein>
<accession>A0A7K0KIL6</accession>